<feature type="signal peptide" evidence="1">
    <location>
        <begin position="1"/>
        <end position="23"/>
    </location>
</feature>
<dbReference type="InterPro" id="IPR053147">
    <property type="entry name" value="Hsp_HslJ-like"/>
</dbReference>
<reference evidence="4" key="1">
    <citation type="journal article" date="2019" name="Int. J. Syst. Evol. Microbiol.">
        <title>The Global Catalogue of Microorganisms (GCM) 10K type strain sequencing project: providing services to taxonomists for standard genome sequencing and annotation.</title>
        <authorList>
            <consortium name="The Broad Institute Genomics Platform"/>
            <consortium name="The Broad Institute Genome Sequencing Center for Infectious Disease"/>
            <person name="Wu L."/>
            <person name="Ma J."/>
        </authorList>
    </citation>
    <scope>NUCLEOTIDE SEQUENCE [LARGE SCALE GENOMIC DNA]</scope>
    <source>
        <strain evidence="4">JCM 16923</strain>
    </source>
</reference>
<feature type="domain" description="DUF306" evidence="2">
    <location>
        <begin position="163"/>
        <end position="252"/>
    </location>
</feature>
<evidence type="ECO:0000256" key="1">
    <source>
        <dbReference type="SAM" id="SignalP"/>
    </source>
</evidence>
<evidence type="ECO:0000259" key="2">
    <source>
        <dbReference type="Pfam" id="PF03724"/>
    </source>
</evidence>
<evidence type="ECO:0000313" key="3">
    <source>
        <dbReference type="EMBL" id="GAA3967440.1"/>
    </source>
</evidence>
<dbReference type="InterPro" id="IPR038670">
    <property type="entry name" value="HslJ-like_sf"/>
</dbReference>
<dbReference type="EMBL" id="BAAAZW010000009">
    <property type="protein sequence ID" value="GAA3967440.1"/>
    <property type="molecule type" value="Genomic_DNA"/>
</dbReference>
<feature type="chain" id="PRO_5045864330" evidence="1">
    <location>
        <begin position="24"/>
        <end position="262"/>
    </location>
</feature>
<dbReference type="RefSeq" id="WP_344785314.1">
    <property type="nucleotide sequence ID" value="NZ_BAAAZW010000009.1"/>
</dbReference>
<dbReference type="Gene3D" id="2.40.128.270">
    <property type="match status" value="2"/>
</dbReference>
<evidence type="ECO:0000313" key="4">
    <source>
        <dbReference type="Proteomes" id="UP001418444"/>
    </source>
</evidence>
<keyword evidence="4" id="KW-1185">Reference proteome</keyword>
<comment type="caution">
    <text evidence="3">The sequence shown here is derived from an EMBL/GenBank/DDBJ whole genome shotgun (WGS) entry which is preliminary data.</text>
</comment>
<keyword evidence="1" id="KW-0732">Signal</keyword>
<dbReference type="PANTHER" id="PTHR35535">
    <property type="entry name" value="HEAT SHOCK PROTEIN HSLJ"/>
    <property type="match status" value="1"/>
</dbReference>
<dbReference type="PANTHER" id="PTHR35535:SF2">
    <property type="entry name" value="DUF306 DOMAIN-CONTAINING PROTEIN"/>
    <property type="match status" value="1"/>
</dbReference>
<dbReference type="PROSITE" id="PS51257">
    <property type="entry name" value="PROKAR_LIPOPROTEIN"/>
    <property type="match status" value="1"/>
</dbReference>
<name>A0ABP7PL29_9ACTN</name>
<dbReference type="InterPro" id="IPR005184">
    <property type="entry name" value="DUF306_Meta_HslJ"/>
</dbReference>
<sequence length="262" mass="27324">MSTYRGVWRVGAILLLITGAALAGCSSDRADVPDPADLTGKTFLSTSVSGATIPGDGPLEVTFPEAGRIAATAGCNRHMGEVTFAGSTLTPGPLAATMMACPGARGESDAWLSDLFGSPLTWSLSGKTLTLHRDDLTVELAQRADTELVGPTWTVRSLVHDSGVESSVVIDRAAARLTFTADGRVTGFTGCNDLGGNAQITDGTIRFQDIVTTRKACDEEVMRVEQTVMDTLRGAATYRIDGDQLSLTSDADPGVGLRLTAG</sequence>
<dbReference type="Proteomes" id="UP001418444">
    <property type="component" value="Unassembled WGS sequence"/>
</dbReference>
<accession>A0ABP7PL29</accession>
<organism evidence="3 4">
    <name type="scientific">Gordonia caeni</name>
    <dbReference type="NCBI Taxonomy" id="1007097"/>
    <lineage>
        <taxon>Bacteria</taxon>
        <taxon>Bacillati</taxon>
        <taxon>Actinomycetota</taxon>
        <taxon>Actinomycetes</taxon>
        <taxon>Mycobacteriales</taxon>
        <taxon>Gordoniaceae</taxon>
        <taxon>Gordonia</taxon>
    </lineage>
</organism>
<protein>
    <submittedName>
        <fullName evidence="3">META domain-containing protein</fullName>
    </submittedName>
</protein>
<gene>
    <name evidence="3" type="ORF">GCM10022231_30580</name>
</gene>
<dbReference type="Pfam" id="PF03724">
    <property type="entry name" value="META"/>
    <property type="match status" value="2"/>
</dbReference>
<proteinExistence type="predicted"/>
<feature type="domain" description="DUF306" evidence="2">
    <location>
        <begin position="36"/>
        <end position="135"/>
    </location>
</feature>